<feature type="compositionally biased region" description="Pro residues" evidence="2">
    <location>
        <begin position="597"/>
        <end position="615"/>
    </location>
</feature>
<feature type="compositionally biased region" description="Polar residues" evidence="2">
    <location>
        <begin position="548"/>
        <end position="560"/>
    </location>
</feature>
<feature type="region of interest" description="Disordered" evidence="2">
    <location>
        <begin position="1"/>
        <end position="36"/>
    </location>
</feature>
<dbReference type="Proteomes" id="UP000041254">
    <property type="component" value="Unassembled WGS sequence"/>
</dbReference>
<dbReference type="EMBL" id="CDMY01000800">
    <property type="protein sequence ID" value="CEM33881.1"/>
    <property type="molecule type" value="Genomic_DNA"/>
</dbReference>
<evidence type="ECO:0000256" key="1">
    <source>
        <dbReference type="SAM" id="Coils"/>
    </source>
</evidence>
<gene>
    <name evidence="3" type="ORF">Vbra_6357</name>
</gene>
<name>A0A0G4GT64_VITBC</name>
<feature type="region of interest" description="Disordered" evidence="2">
    <location>
        <begin position="537"/>
        <end position="653"/>
    </location>
</feature>
<keyword evidence="1" id="KW-0175">Coiled coil</keyword>
<reference evidence="3 4" key="1">
    <citation type="submission" date="2014-11" db="EMBL/GenBank/DDBJ databases">
        <authorList>
            <person name="Zhu J."/>
            <person name="Qi W."/>
            <person name="Song R."/>
        </authorList>
    </citation>
    <scope>NUCLEOTIDE SEQUENCE [LARGE SCALE GENOMIC DNA]</scope>
</reference>
<dbReference type="VEuPathDB" id="CryptoDB:Vbra_6357"/>
<feature type="compositionally biased region" description="Basic and acidic residues" evidence="2">
    <location>
        <begin position="582"/>
        <end position="592"/>
    </location>
</feature>
<feature type="coiled-coil region" evidence="1">
    <location>
        <begin position="977"/>
        <end position="1057"/>
    </location>
</feature>
<sequence>MGNEQSSQDGGTSDLAVRRSGTSGNDLRGAEGDAAAPVVSVTTETVDDTGEKCHPVSASTSIWKLAHVQGEHCNRVLFSESLSEYKDPVEPSPEHNGRIILARDTMIAYQFQAGMFRVVPVVGSFYSKIKLRADTKFTDFQLVLSPDVGVISESLPPLHWVAGADEQGNLHVMAFTDGTADDSKENPYSFTIPALDDPAKRVVWPEPRTPEGVSRTLVVLHREQMVLWNFPDLIREATSGKFDSTNNAVLTAAAVSGLKVRCCKKIRLKDLFRTTHTMAPGGRSQTVDGLSSESSGVPEVADLCFSRDGQVLFAAIKPNHIAAWLVSCPEKGAPRTEDLFSHALSSDLDSPTIASINTLTPHTPTDISLAHHRSAPPPPEYLVVGSGSNMSVQFYRTSRDQHRPLTLDQTMRLMCVGGVGLDGPARVRVAHGEGAGSAFVVVGVPVREADGGLVQRFVLIETREWTAQRPLLPAKAVRQLPMSHSCVDWACGMPREHDSVKVEQGRSLIIYCFERMPPADRTTRKQAELNLHHQSLTQLRSPSPGLPDTTSHVQPFTPSEQAPPLSPRAEEPDAEETMGGEAVERTVGKEEASTSIQPPPGFQPSFPETPAPSPAVPKEDSSMALPATPYPSPSPLAPGQDMPSVPLGAAGPPLPMPMPDSLVPMPMPPALASAQDTGHDGGGLQMLLRQLQEGGGGGGKVAAAAVPTSDGVGAASGALKTDEEPMEGTAEWLKFKLNSLIKKFAAKTIQRLGKLQDGLVPFLQRELECEANRAIEEIDRAADSHRSRNNALAQKIQKEDIADTFHGFIVKISRAKQAMEVFAGKDGEMRTHMLSLMEREIPSVTQGIKAHIMDKLESGGVQQLLGDDTFRKGFQMLASKIGARASGGGGFDLDRYTAAIKQELEGNMEWVFYRVMSEELEKVVGVLETQHGDKVQDIANETRRFLQELFEHHIKKAFQDAYQIMQPPEGMVPRDKYQHLLDMYKDAKAKYEVLENDYMTLRKEYTAANTTTTKVYQRIEAKNRQLEELIQVLGRDIAQLRANEDHLRQQVTSYQEALAKARASERVVERHPSQPEPMPKAEIDKYIRVSQDYMRGGDYGSAFSNMSILAMRMRQAGDPQHKAFDILATFAADIDPSDLPDKTPVSHTVGLLHYMWVWDMPDSWLTSQASLSKLPQLLSWSRELLIAGDFEDGSINLREDGHRSLVTRLLEKLTDMKSRLEAIANQSPQASDAAMASNAAEKTNAVFKFLSRKWNTLQRSQGVGPT</sequence>
<proteinExistence type="predicted"/>
<feature type="compositionally biased region" description="Polar residues" evidence="2">
    <location>
        <begin position="1"/>
        <end position="11"/>
    </location>
</feature>
<evidence type="ECO:0000256" key="2">
    <source>
        <dbReference type="SAM" id="MobiDB-lite"/>
    </source>
</evidence>
<dbReference type="InParanoid" id="A0A0G4GT64"/>
<accession>A0A0G4GT64</accession>
<evidence type="ECO:0000313" key="3">
    <source>
        <dbReference type="EMBL" id="CEM33881.1"/>
    </source>
</evidence>
<protein>
    <submittedName>
        <fullName evidence="3">Uncharacterized protein</fullName>
    </submittedName>
</protein>
<evidence type="ECO:0000313" key="4">
    <source>
        <dbReference type="Proteomes" id="UP000041254"/>
    </source>
</evidence>
<dbReference type="AlphaFoldDB" id="A0A0G4GT64"/>
<keyword evidence="4" id="KW-1185">Reference proteome</keyword>
<organism evidence="3 4">
    <name type="scientific">Vitrella brassicaformis (strain CCMP3155)</name>
    <dbReference type="NCBI Taxonomy" id="1169540"/>
    <lineage>
        <taxon>Eukaryota</taxon>
        <taxon>Sar</taxon>
        <taxon>Alveolata</taxon>
        <taxon>Colpodellida</taxon>
        <taxon>Vitrellaceae</taxon>
        <taxon>Vitrella</taxon>
    </lineage>
</organism>